<gene>
    <name evidence="1" type="ORF">ACHAXA_008602</name>
</gene>
<name>A0ABD3SP88_9STRA</name>
<accession>A0ABD3SP88</accession>
<sequence>MAHVSGFPSLDTLLNELEELGLGLEIQSGQGRDAYLYPRLKLIMRHNEFVRNTLEAVRRNLE</sequence>
<dbReference type="Proteomes" id="UP001530377">
    <property type="component" value="Unassembled WGS sequence"/>
</dbReference>
<protein>
    <submittedName>
        <fullName evidence="1">Uncharacterized protein</fullName>
    </submittedName>
</protein>
<dbReference type="AlphaFoldDB" id="A0ABD3SP88"/>
<dbReference type="EMBL" id="JALLPB020000022">
    <property type="protein sequence ID" value="KAL3826394.1"/>
    <property type="molecule type" value="Genomic_DNA"/>
</dbReference>
<evidence type="ECO:0000313" key="1">
    <source>
        <dbReference type="EMBL" id="KAL3826394.1"/>
    </source>
</evidence>
<comment type="caution">
    <text evidence="1">The sequence shown here is derived from an EMBL/GenBank/DDBJ whole genome shotgun (WGS) entry which is preliminary data.</text>
</comment>
<keyword evidence="2" id="KW-1185">Reference proteome</keyword>
<organism evidence="1 2">
    <name type="scientific">Cyclostephanos tholiformis</name>
    <dbReference type="NCBI Taxonomy" id="382380"/>
    <lineage>
        <taxon>Eukaryota</taxon>
        <taxon>Sar</taxon>
        <taxon>Stramenopiles</taxon>
        <taxon>Ochrophyta</taxon>
        <taxon>Bacillariophyta</taxon>
        <taxon>Coscinodiscophyceae</taxon>
        <taxon>Thalassiosirophycidae</taxon>
        <taxon>Stephanodiscales</taxon>
        <taxon>Stephanodiscaceae</taxon>
        <taxon>Cyclostephanos</taxon>
    </lineage>
</organism>
<evidence type="ECO:0000313" key="2">
    <source>
        <dbReference type="Proteomes" id="UP001530377"/>
    </source>
</evidence>
<proteinExistence type="predicted"/>
<reference evidence="1 2" key="1">
    <citation type="submission" date="2024-10" db="EMBL/GenBank/DDBJ databases">
        <title>Updated reference genomes for cyclostephanoid diatoms.</title>
        <authorList>
            <person name="Roberts W.R."/>
            <person name="Alverson A.J."/>
        </authorList>
    </citation>
    <scope>NUCLEOTIDE SEQUENCE [LARGE SCALE GENOMIC DNA]</scope>
    <source>
        <strain evidence="1 2">AJA228-03</strain>
    </source>
</reference>